<dbReference type="InterPro" id="IPR021660">
    <property type="entry name" value="DUF3253"/>
</dbReference>
<name>A0A1I1HNK8_9GAMM</name>
<dbReference type="InterPro" id="IPR036390">
    <property type="entry name" value="WH_DNA-bd_sf"/>
</dbReference>
<dbReference type="RefSeq" id="WP_090131000.1">
    <property type="nucleotide sequence ID" value="NZ_FOLY01000002.1"/>
</dbReference>
<accession>A0A1I1HNK8</accession>
<dbReference type="STRING" id="402385.SAMN05421848_0772"/>
<proteinExistence type="predicted"/>
<gene>
    <name evidence="1" type="ORF">SAMN05421848_0772</name>
</gene>
<reference evidence="2" key="1">
    <citation type="submission" date="2016-10" db="EMBL/GenBank/DDBJ databases">
        <authorList>
            <person name="Varghese N."/>
            <person name="Submissions S."/>
        </authorList>
    </citation>
    <scope>NUCLEOTIDE SEQUENCE [LARGE SCALE GENOMIC DNA]</scope>
    <source>
        <strain evidence="2">DSM 23439</strain>
    </source>
</reference>
<dbReference type="Pfam" id="PF11625">
    <property type="entry name" value="DUF3253"/>
    <property type="match status" value="1"/>
</dbReference>
<evidence type="ECO:0000313" key="2">
    <source>
        <dbReference type="Proteomes" id="UP000199046"/>
    </source>
</evidence>
<dbReference type="Gene3D" id="1.10.10.10">
    <property type="entry name" value="Winged helix-like DNA-binding domain superfamily/Winged helix DNA-binding domain"/>
    <property type="match status" value="1"/>
</dbReference>
<dbReference type="EMBL" id="FOLY01000002">
    <property type="protein sequence ID" value="SFC25554.1"/>
    <property type="molecule type" value="Genomic_DNA"/>
</dbReference>
<evidence type="ECO:0000313" key="1">
    <source>
        <dbReference type="EMBL" id="SFC25554.1"/>
    </source>
</evidence>
<dbReference type="InterPro" id="IPR036388">
    <property type="entry name" value="WH-like_DNA-bd_sf"/>
</dbReference>
<keyword evidence="2" id="KW-1185">Reference proteome</keyword>
<organism evidence="1 2">
    <name type="scientific">Kushneria avicenniae</name>
    <dbReference type="NCBI Taxonomy" id="402385"/>
    <lineage>
        <taxon>Bacteria</taxon>
        <taxon>Pseudomonadati</taxon>
        <taxon>Pseudomonadota</taxon>
        <taxon>Gammaproteobacteria</taxon>
        <taxon>Oceanospirillales</taxon>
        <taxon>Halomonadaceae</taxon>
        <taxon>Kushneria</taxon>
    </lineage>
</organism>
<evidence type="ECO:0008006" key="3">
    <source>
        <dbReference type="Google" id="ProtNLM"/>
    </source>
</evidence>
<dbReference type="Proteomes" id="UP000199046">
    <property type="component" value="Unassembled WGS sequence"/>
</dbReference>
<dbReference type="AlphaFoldDB" id="A0A1I1HNK8"/>
<sequence>MSDVSEHAIADTLMALAHRRGRDKSFCPSEAARTLFDESHWREHMADVRQVAADLARQGRLDMLSRGSLLSPDVAHSGPIRLRLC</sequence>
<protein>
    <recommendedName>
        <fullName evidence="3">DUF3253 domain-containing protein</fullName>
    </recommendedName>
</protein>
<dbReference type="SUPFAM" id="SSF46785">
    <property type="entry name" value="Winged helix' DNA-binding domain"/>
    <property type="match status" value="1"/>
</dbReference>
<dbReference type="OrthoDB" id="6183357at2"/>